<evidence type="ECO:0000313" key="1">
    <source>
        <dbReference type="EMBL" id="ATY64969.1"/>
    </source>
</evidence>
<dbReference type="VEuPathDB" id="FungiDB:A9K55_005319"/>
<evidence type="ECO:0008006" key="3">
    <source>
        <dbReference type="Google" id="ProtNLM"/>
    </source>
</evidence>
<sequence>MSNLTSGFPKYRLWRTGYSKEAAAVDASSWLRLDVGTPWGRFVVKASRSDLTSSADQLAEFEKHFETLSTPHGDVFKKNHLDLCPFDVLEWVLPALVLEQGQRGPNLRDMTLKEFWNKPWGTYRIKIEQGRLCAEPGEPISRVVSWAGLSLPRLENLQPFGIEKRNWSDFHVRAQVPGSVVCDLPRLVWLGDQCYRSRPFGNNEGNISLIIRKHQVINSIIESGRFFVDSQKVPALMTRAHYIIVDDNEQVVGLAIECPSGTMPLREALQAGRYVESQAAWKEQLRRTMQGLHNLNIQWAAVKLDNVLVREGEAWICEFGGAYRRSELDLFGGEGNRFDEWLLSHLFSKPLWRE</sequence>
<organism evidence="1 2">
    <name type="scientific">Cordyceps militaris</name>
    <name type="common">Caterpillar fungus</name>
    <name type="synonym">Clavaria militaris</name>
    <dbReference type="NCBI Taxonomy" id="73501"/>
    <lineage>
        <taxon>Eukaryota</taxon>
        <taxon>Fungi</taxon>
        <taxon>Dikarya</taxon>
        <taxon>Ascomycota</taxon>
        <taxon>Pezizomycotina</taxon>
        <taxon>Sordariomycetes</taxon>
        <taxon>Hypocreomycetidae</taxon>
        <taxon>Hypocreales</taxon>
        <taxon>Cordycipitaceae</taxon>
        <taxon>Cordyceps</taxon>
    </lineage>
</organism>
<evidence type="ECO:0000313" key="2">
    <source>
        <dbReference type="Proteomes" id="UP000323067"/>
    </source>
</evidence>
<dbReference type="AlphaFoldDB" id="A0A2H4SPD6"/>
<dbReference type="EMBL" id="CP023325">
    <property type="protein sequence ID" value="ATY64969.1"/>
    <property type="molecule type" value="Genomic_DNA"/>
</dbReference>
<reference evidence="1 2" key="1">
    <citation type="journal article" date="2017" name="BMC Genomics">
        <title>Chromosome level assembly and secondary metabolite potential of the parasitic fungus Cordyceps militaris.</title>
        <authorList>
            <person name="Kramer G.J."/>
            <person name="Nodwell J.R."/>
        </authorList>
    </citation>
    <scope>NUCLEOTIDE SEQUENCE [LARGE SCALE GENOMIC DNA]</scope>
    <source>
        <strain evidence="1 2">ATCC 34164</strain>
    </source>
</reference>
<gene>
    <name evidence="1" type="ORF">A9K55_005319</name>
</gene>
<dbReference type="Proteomes" id="UP000323067">
    <property type="component" value="Chromosome v"/>
</dbReference>
<dbReference type="VEuPathDB" id="FungiDB:CCM_08102"/>
<protein>
    <recommendedName>
        <fullName evidence="3">Protein kinase-like domain</fullName>
    </recommendedName>
</protein>
<accession>A0A2H4SPD6</accession>
<proteinExistence type="predicted"/>
<name>A0A2H4SPD6_CORMI</name>